<dbReference type="GO" id="GO:0003729">
    <property type="term" value="F:mRNA binding"/>
    <property type="evidence" value="ECO:0007669"/>
    <property type="project" value="TreeGrafter"/>
</dbReference>
<dbReference type="SUPFAM" id="SSF54928">
    <property type="entry name" value="RNA-binding domain, RBD"/>
    <property type="match status" value="1"/>
</dbReference>
<dbReference type="EMBL" id="AAPE02043565">
    <property type="status" value="NOT_ANNOTATED_CDS"/>
    <property type="molecule type" value="Genomic_DNA"/>
</dbReference>
<reference evidence="9" key="3">
    <citation type="submission" date="2025-09" db="UniProtKB">
        <authorList>
            <consortium name="Ensembl"/>
        </authorList>
    </citation>
    <scope>IDENTIFICATION</scope>
</reference>
<organism evidence="9 10">
    <name type="scientific">Myotis lucifugus</name>
    <name type="common">Little brown bat</name>
    <dbReference type="NCBI Taxonomy" id="59463"/>
    <lineage>
        <taxon>Eukaryota</taxon>
        <taxon>Metazoa</taxon>
        <taxon>Chordata</taxon>
        <taxon>Craniata</taxon>
        <taxon>Vertebrata</taxon>
        <taxon>Euteleostomi</taxon>
        <taxon>Mammalia</taxon>
        <taxon>Eutheria</taxon>
        <taxon>Laurasiatheria</taxon>
        <taxon>Chiroptera</taxon>
        <taxon>Yangochiroptera</taxon>
        <taxon>Vespertilionidae</taxon>
        <taxon>Myotis</taxon>
    </lineage>
</organism>
<dbReference type="Pfam" id="PF13865">
    <property type="entry name" value="FoP_duplication"/>
    <property type="match status" value="1"/>
</dbReference>
<dbReference type="SMART" id="SM00360">
    <property type="entry name" value="RRM"/>
    <property type="match status" value="1"/>
</dbReference>
<dbReference type="STRING" id="59463.ENSMLUP00000021851"/>
<dbReference type="InterPro" id="IPR051229">
    <property type="entry name" value="ALYREF_mRNA_export"/>
</dbReference>
<keyword evidence="3" id="KW-0509">mRNA transport</keyword>
<dbReference type="CDD" id="cd12680">
    <property type="entry name" value="RRM_THOC4"/>
    <property type="match status" value="1"/>
</dbReference>
<sequence>MADKVNMSLDDIIRLNRSQRGGGRSGGEQTAAPVSQGGGPFRKRAALGRGRNRPAPYSRPRQLPDEWQHDRFRRGAGLVTGGKLLLSNLAFGVSDADVQQLFAEFGPLKKAGVHYDRSGRSLGTAHVHFERKADALEAMKQYNGVPLDGRPLNIQLVTSQIHTQRRPVQSVNRGGVTTHRGSGGFGGGTRGRARGGSRDTGRRTGPNSKQQVSAEELDAQLDAYNAMRATKKLDAQQRDEEHQNDGRPGEHWQRDEGHQNVGRPAYDTVMDTEELDGHLDAYDAMMDTS</sequence>
<evidence type="ECO:0000259" key="8">
    <source>
        <dbReference type="PROSITE" id="PS50102"/>
    </source>
</evidence>
<feature type="compositionally biased region" description="Basic and acidic residues" evidence="7">
    <location>
        <begin position="233"/>
        <end position="258"/>
    </location>
</feature>
<dbReference type="InterPro" id="IPR000504">
    <property type="entry name" value="RRM_dom"/>
</dbReference>
<feature type="region of interest" description="Disordered" evidence="7">
    <location>
        <begin position="161"/>
        <end position="214"/>
    </location>
</feature>
<dbReference type="GO" id="GO:0005634">
    <property type="term" value="C:nucleus"/>
    <property type="evidence" value="ECO:0007669"/>
    <property type="project" value="UniProtKB-SubCell"/>
</dbReference>
<dbReference type="InterPro" id="IPR012677">
    <property type="entry name" value="Nucleotide-bd_a/b_plait_sf"/>
</dbReference>
<evidence type="ECO:0000256" key="5">
    <source>
        <dbReference type="ARBA" id="ARBA00023242"/>
    </source>
</evidence>
<dbReference type="InterPro" id="IPR025715">
    <property type="entry name" value="FoP_C"/>
</dbReference>
<feature type="region of interest" description="Disordered" evidence="7">
    <location>
        <begin position="233"/>
        <end position="263"/>
    </location>
</feature>
<protein>
    <recommendedName>
        <fullName evidence="8">RRM domain-containing protein</fullName>
    </recommendedName>
</protein>
<dbReference type="HOGENOM" id="CLU_052367_0_1_1"/>
<dbReference type="GO" id="GO:0006406">
    <property type="term" value="P:mRNA export from nucleus"/>
    <property type="evidence" value="ECO:0007669"/>
    <property type="project" value="TreeGrafter"/>
</dbReference>
<dbReference type="InterPro" id="IPR035979">
    <property type="entry name" value="RBD_domain_sf"/>
</dbReference>
<dbReference type="Pfam" id="PF00076">
    <property type="entry name" value="RRM_1"/>
    <property type="match status" value="1"/>
</dbReference>
<dbReference type="FunFam" id="3.30.70.330:FF:000273">
    <property type="entry name" value="THO complex subunit 4"/>
    <property type="match status" value="1"/>
</dbReference>
<dbReference type="InParanoid" id="G1QDR8"/>
<dbReference type="eggNOG" id="KOG0533">
    <property type="taxonomic scope" value="Eukaryota"/>
</dbReference>
<keyword evidence="10" id="KW-1185">Reference proteome</keyword>
<evidence type="ECO:0000256" key="2">
    <source>
        <dbReference type="ARBA" id="ARBA00022448"/>
    </source>
</evidence>
<evidence type="ECO:0000256" key="3">
    <source>
        <dbReference type="ARBA" id="ARBA00022816"/>
    </source>
</evidence>
<dbReference type="OMA" id="TTWGHDM"/>
<feature type="compositionally biased region" description="Basic residues" evidence="7">
    <location>
        <begin position="41"/>
        <end position="52"/>
    </location>
</feature>
<dbReference type="PANTHER" id="PTHR19965:SF82">
    <property type="entry name" value="THO COMPLEX SUBUNIT 4"/>
    <property type="match status" value="1"/>
</dbReference>
<evidence type="ECO:0000256" key="4">
    <source>
        <dbReference type="ARBA" id="ARBA00022884"/>
    </source>
</evidence>
<feature type="domain" description="RRM" evidence="8">
    <location>
        <begin position="82"/>
        <end position="159"/>
    </location>
</feature>
<dbReference type="Ensembl" id="ENSMLUT00000024940.1">
    <property type="protein sequence ID" value="ENSMLUP00000021851.1"/>
    <property type="gene ID" value="ENSMLUG00000027516.1"/>
</dbReference>
<dbReference type="Gene3D" id="3.30.70.330">
    <property type="match status" value="1"/>
</dbReference>
<name>G1QDR8_MYOLU</name>
<comment type="subcellular location">
    <subcellularLocation>
        <location evidence="1">Nucleus</location>
    </subcellularLocation>
</comment>
<accession>G1QDR8</accession>
<keyword evidence="5" id="KW-0539">Nucleus</keyword>
<dbReference type="PROSITE" id="PS50102">
    <property type="entry name" value="RRM"/>
    <property type="match status" value="1"/>
</dbReference>
<dbReference type="SMART" id="SM01218">
    <property type="entry name" value="FoP_duplication"/>
    <property type="match status" value="1"/>
</dbReference>
<keyword evidence="4 6" id="KW-0694">RNA-binding</keyword>
<keyword evidence="2" id="KW-0813">Transport</keyword>
<evidence type="ECO:0000256" key="6">
    <source>
        <dbReference type="PROSITE-ProRule" id="PRU00176"/>
    </source>
</evidence>
<reference evidence="9 10" key="1">
    <citation type="journal article" date="2011" name="Nature">
        <title>A high-resolution map of human evolutionary constraint using 29 mammals.</title>
        <authorList>
            <person name="Lindblad-Toh K."/>
            <person name="Garber M."/>
            <person name="Zuk O."/>
            <person name="Lin M.F."/>
            <person name="Parker B.J."/>
            <person name="Washietl S."/>
            <person name="Kheradpour P."/>
            <person name="Ernst J."/>
            <person name="Jordan G."/>
            <person name="Mauceli E."/>
            <person name="Ward L.D."/>
            <person name="Lowe C.B."/>
            <person name="Holloway A.K."/>
            <person name="Clamp M."/>
            <person name="Gnerre S."/>
            <person name="Alfoldi J."/>
            <person name="Beal K."/>
            <person name="Chang J."/>
            <person name="Clawson H."/>
            <person name="Cuff J."/>
            <person name="Di Palma F."/>
            <person name="Fitzgerald S."/>
            <person name="Flicek P."/>
            <person name="Guttman M."/>
            <person name="Hubisz M.J."/>
            <person name="Jaffe D.B."/>
            <person name="Jungreis I."/>
            <person name="Kent W.J."/>
            <person name="Kostka D."/>
            <person name="Lara M."/>
            <person name="Martins A.L."/>
            <person name="Massingham T."/>
            <person name="Moltke I."/>
            <person name="Raney B.J."/>
            <person name="Rasmussen M.D."/>
            <person name="Robinson J."/>
            <person name="Stark A."/>
            <person name="Vilella A.J."/>
            <person name="Wen J."/>
            <person name="Xie X."/>
            <person name="Zody M.C."/>
            <person name="Baldwin J."/>
            <person name="Bloom T."/>
            <person name="Chin C.W."/>
            <person name="Heiman D."/>
            <person name="Nicol R."/>
            <person name="Nusbaum C."/>
            <person name="Young S."/>
            <person name="Wilkinson J."/>
            <person name="Worley K.C."/>
            <person name="Kovar C.L."/>
            <person name="Muzny D.M."/>
            <person name="Gibbs R.A."/>
            <person name="Cree A."/>
            <person name="Dihn H.H."/>
            <person name="Fowler G."/>
            <person name="Jhangiani S."/>
            <person name="Joshi V."/>
            <person name="Lee S."/>
            <person name="Lewis L.R."/>
            <person name="Nazareth L.V."/>
            <person name="Okwuonu G."/>
            <person name="Santibanez J."/>
            <person name="Warren W.C."/>
            <person name="Mardis E.R."/>
            <person name="Weinstock G.M."/>
            <person name="Wilson R.K."/>
            <person name="Delehaunty K."/>
            <person name="Dooling D."/>
            <person name="Fronik C."/>
            <person name="Fulton L."/>
            <person name="Fulton B."/>
            <person name="Graves T."/>
            <person name="Minx P."/>
            <person name="Sodergren E."/>
            <person name="Birney E."/>
            <person name="Margulies E.H."/>
            <person name="Herrero J."/>
            <person name="Green E.D."/>
            <person name="Haussler D."/>
            <person name="Siepel A."/>
            <person name="Goldman N."/>
            <person name="Pollard K.S."/>
            <person name="Pedersen J.S."/>
            <person name="Lander E.S."/>
            <person name="Kellis M."/>
        </authorList>
    </citation>
    <scope>NUCLEOTIDE SEQUENCE [LARGE SCALE GENOMIC DNA]</scope>
</reference>
<reference evidence="9" key="2">
    <citation type="submission" date="2025-08" db="UniProtKB">
        <authorList>
            <consortium name="Ensembl"/>
        </authorList>
    </citation>
    <scope>IDENTIFICATION</scope>
</reference>
<dbReference type="PANTHER" id="PTHR19965">
    <property type="entry name" value="RNA AND EXPORT FACTOR BINDING PROTEIN"/>
    <property type="match status" value="1"/>
</dbReference>
<feature type="region of interest" description="Disordered" evidence="7">
    <location>
        <begin position="1"/>
        <end position="67"/>
    </location>
</feature>
<dbReference type="GeneTree" id="ENSGT00410000025615"/>
<evidence type="ECO:0000256" key="7">
    <source>
        <dbReference type="SAM" id="MobiDB-lite"/>
    </source>
</evidence>
<evidence type="ECO:0000313" key="10">
    <source>
        <dbReference type="Proteomes" id="UP000001074"/>
    </source>
</evidence>
<feature type="compositionally biased region" description="Polar residues" evidence="7">
    <location>
        <begin position="161"/>
        <end position="172"/>
    </location>
</feature>
<dbReference type="AlphaFoldDB" id="G1QDR8"/>
<evidence type="ECO:0000313" key="9">
    <source>
        <dbReference type="Ensembl" id="ENSMLUP00000021851.1"/>
    </source>
</evidence>
<dbReference type="Proteomes" id="UP000001074">
    <property type="component" value="Unassembled WGS sequence"/>
</dbReference>
<proteinExistence type="predicted"/>
<evidence type="ECO:0000256" key="1">
    <source>
        <dbReference type="ARBA" id="ARBA00004123"/>
    </source>
</evidence>
<feature type="compositionally biased region" description="Gly residues" evidence="7">
    <location>
        <begin position="181"/>
        <end position="190"/>
    </location>
</feature>